<dbReference type="Gene3D" id="3.40.50.1820">
    <property type="entry name" value="alpha/beta hydrolase"/>
    <property type="match status" value="1"/>
</dbReference>
<name>A0A9P7AZR4_9HELO</name>
<dbReference type="Pfam" id="PF12697">
    <property type="entry name" value="Abhydrolase_6"/>
    <property type="match status" value="1"/>
</dbReference>
<evidence type="ECO:0000256" key="1">
    <source>
        <dbReference type="SAM" id="Coils"/>
    </source>
</evidence>
<keyword evidence="4" id="KW-0378">Hydrolase</keyword>
<feature type="region of interest" description="Disordered" evidence="2">
    <location>
        <begin position="1"/>
        <end position="40"/>
    </location>
</feature>
<dbReference type="AlphaFoldDB" id="A0A9P7AZR4"/>
<organism evidence="4 5">
    <name type="scientific">Hyphodiscus hymeniophilus</name>
    <dbReference type="NCBI Taxonomy" id="353542"/>
    <lineage>
        <taxon>Eukaryota</taxon>
        <taxon>Fungi</taxon>
        <taxon>Dikarya</taxon>
        <taxon>Ascomycota</taxon>
        <taxon>Pezizomycotina</taxon>
        <taxon>Leotiomycetes</taxon>
        <taxon>Helotiales</taxon>
        <taxon>Hyphodiscaceae</taxon>
        <taxon>Hyphodiscus</taxon>
    </lineage>
</organism>
<evidence type="ECO:0000313" key="4">
    <source>
        <dbReference type="EMBL" id="KAG0651477.1"/>
    </source>
</evidence>
<accession>A0A9P7AZR4</accession>
<dbReference type="SUPFAM" id="SSF53474">
    <property type="entry name" value="alpha/beta-Hydrolases"/>
    <property type="match status" value="1"/>
</dbReference>
<dbReference type="InterPro" id="IPR052897">
    <property type="entry name" value="Sec-Metab_Biosynth_Hydrolase"/>
</dbReference>
<feature type="region of interest" description="Disordered" evidence="2">
    <location>
        <begin position="310"/>
        <end position="329"/>
    </location>
</feature>
<dbReference type="PANTHER" id="PTHR37017">
    <property type="entry name" value="AB HYDROLASE-1 DOMAIN-CONTAINING PROTEIN-RELATED"/>
    <property type="match status" value="1"/>
</dbReference>
<dbReference type="EMBL" id="VNKQ01000004">
    <property type="protein sequence ID" value="KAG0651477.1"/>
    <property type="molecule type" value="Genomic_DNA"/>
</dbReference>
<dbReference type="Proteomes" id="UP000785200">
    <property type="component" value="Unassembled WGS sequence"/>
</dbReference>
<sequence>MVSTPVASPILENGFDDHTIHSDSTCSESSYDFAETDDDDDGEKVMAQKEGRLSHTPISTVAFELLSNAGKRDAIKNSKEPSLISSLIRAAKSVTTDASTSMTEAQLQEKHEKAERWLRDSRMTTGDTDIESVVSDDSSLSSNVDETNEKGMKLENLDARQKIAALEAAIQSKDKMIRNMTEDEAEYMILLEKQRDKVCDKYEEQITVLKQMRQKDLDKAVRDSRQAFEAHQSRVKNMILEHEKDLNAIRRSEHQRREIVHEYRLDTVMSENKKLKDELNQLKAQFLAQILQPVAEISIRPVSPAMYKEEKTQTEPAGDSAANESGANKRLRTEEIRELYRSLDSILEDNRKLQIALTEANQGRQDAWKEIRDMEDDFARNLSEIIELLTSEAVALANENAEAEVKHALEKVVDNGNEKDLIEIFDGTSEAIDFEETASNAAESLPSAHCEAQVAEQDIGELQMAVIHAEKRAFAAEAELRSVGRDIEEYLTTSKARDTDIKIDKVTGRGAGKAMEIIFRLLGADQEQVASNISRRLMAERKLEDMERNVKVIVATKCAEIQAETNPTVLLVHGAYHTSSCFDVIKPKLEALSYQVIALDLPTTNPSSPTVGIREDVEAIHKVMLPLLDAGKEVTVVGHSYGGFPGYLSIEGNSLTERAEAGKRGGVRSMVFICAFASPEVGMALTDVNIGSPPDVSWFTFREDGLSECNDWAKTVLYEDLPERERDVHFEKLGTMPLAPFTTPVDFAAPSLKAPCLYVVTEKDRAITLETQERIIASIPGCKSVRLPCGHSPFLSHPDETVDAIVKGAALK</sequence>
<protein>
    <submittedName>
        <fullName evidence="4">Pyrethroid hydrolase</fullName>
    </submittedName>
</protein>
<dbReference type="InterPro" id="IPR000073">
    <property type="entry name" value="AB_hydrolase_1"/>
</dbReference>
<dbReference type="GO" id="GO:0016787">
    <property type="term" value="F:hydrolase activity"/>
    <property type="evidence" value="ECO:0007669"/>
    <property type="project" value="UniProtKB-KW"/>
</dbReference>
<dbReference type="OrthoDB" id="1263307at2759"/>
<keyword evidence="5" id="KW-1185">Reference proteome</keyword>
<feature type="coiled-coil region" evidence="1">
    <location>
        <begin position="379"/>
        <end position="406"/>
    </location>
</feature>
<evidence type="ECO:0000259" key="3">
    <source>
        <dbReference type="Pfam" id="PF12697"/>
    </source>
</evidence>
<gene>
    <name evidence="4" type="ORF">D0Z07_1926</name>
</gene>
<dbReference type="InterPro" id="IPR029058">
    <property type="entry name" value="AB_hydrolase_fold"/>
</dbReference>
<evidence type="ECO:0000256" key="2">
    <source>
        <dbReference type="SAM" id="MobiDB-lite"/>
    </source>
</evidence>
<dbReference type="PANTHER" id="PTHR37017:SF11">
    <property type="entry name" value="ESTERASE_LIPASE_THIOESTERASE DOMAIN-CONTAINING PROTEIN"/>
    <property type="match status" value="1"/>
</dbReference>
<proteinExistence type="predicted"/>
<keyword evidence="1" id="KW-0175">Coiled coil</keyword>
<feature type="coiled-coil region" evidence="1">
    <location>
        <begin position="265"/>
        <end position="292"/>
    </location>
</feature>
<feature type="domain" description="AB hydrolase-1" evidence="3">
    <location>
        <begin position="569"/>
        <end position="804"/>
    </location>
</feature>
<comment type="caution">
    <text evidence="4">The sequence shown here is derived from an EMBL/GenBank/DDBJ whole genome shotgun (WGS) entry which is preliminary data.</text>
</comment>
<reference evidence="4" key="1">
    <citation type="submission" date="2019-07" db="EMBL/GenBank/DDBJ databases">
        <title>Hyphodiscus hymeniophilus genome sequencing and assembly.</title>
        <authorList>
            <person name="Kramer G."/>
            <person name="Nodwell J."/>
        </authorList>
    </citation>
    <scope>NUCLEOTIDE SEQUENCE</scope>
    <source>
        <strain evidence="4">ATCC 34498</strain>
    </source>
</reference>
<evidence type="ECO:0000313" key="5">
    <source>
        <dbReference type="Proteomes" id="UP000785200"/>
    </source>
</evidence>